<evidence type="ECO:0000256" key="8">
    <source>
        <dbReference type="ARBA" id="ARBA00023055"/>
    </source>
</evidence>
<dbReference type="Gene3D" id="2.40.160.120">
    <property type="match status" value="1"/>
</dbReference>
<keyword evidence="4" id="KW-0597">Phosphoprotein</keyword>
<feature type="coiled-coil region" evidence="13">
    <location>
        <begin position="802"/>
        <end position="829"/>
    </location>
</feature>
<keyword evidence="8 12" id="KW-0445">Lipid transport</keyword>
<sequence length="895" mass="102665">ETNSQDSNENDSGKKLQTFKARRKNYRLEKKKLTAELISAIQDPTTIVMSDWLKVRSTLKQWNKYYCELRPGSLYMYKNQKTYKPSNWIGTVMLKMCEVLERPSKKGGFCFKLFHPLDHPIWAPKGPHGEEFTSLLFPLPISSAIFRAPSEEAGRKWMEAIELSLNCTDLLAPRHIVTPNSANNNENNNTISDNVNREQRRDSMPLSPLSTSIISTNSAPTSQRFNYVNSVDDLLMCSNNIDEIDIENHFDIDDDGHTDHGEHDTTEESDDSLFVDEEFNLADVNSGNAGHDAILNNDRAIKKSLSNDHSLKTPIVDQPEIAETNYDYDGGNEEFGLVGDAGQTEEVPEENKSLLWTLLKQVRPGMDLSKVVLPTFILEPRSFLEKLTDYYYHCDIISKAALEDDPLIRMKLILKWYLSGFYKKPKGLKKPYNPILGETFRCYWHHPETDSRTFYIAEQVSHHPPVSAFYVTNRKDGYCICGSILAKSKFYGNSISALLEGTARLTLLARGEDYLITFPFAHCKGIFLGPLAFELGGKVTITCEKTGYKSELEFKLKPFFGSEDQCNLLVGKVRLGNETMGSIEGHWDSEIFYKDKRKGETELFWSGIDPKVKNSRLKRFVVPLAEQLENESEKLWHKVTLAIQKQDQHMATVEKTNLEEAQRDEARQRSSRLELWEPKYFILDSKINDWIYRMADVRPWDNRTDVNQYEKDYVIRTLTRHLNPNFIARSSNKINEQLTDMSIRTNVQVHKHRRFRRQHTCADPTAIDITADGKMDGIQSVLDSTQILGTSSSSNRILTRNFDTMMQKLSTLQESVERIKEEQSVLKTEFQNLHSAVTIANHLSRTGGKTLNNSDDGTFAITKMQIHLLFRSIPSEIRLVIIVLIAHFIFNYLFH</sequence>
<evidence type="ECO:0000313" key="18">
    <source>
        <dbReference type="Proteomes" id="UP000194236"/>
    </source>
</evidence>
<dbReference type="GO" id="GO:0015485">
    <property type="term" value="F:cholesterol binding"/>
    <property type="evidence" value="ECO:0007669"/>
    <property type="project" value="TreeGrafter"/>
</dbReference>
<dbReference type="AlphaFoldDB" id="A0A1Y3AQ50"/>
<feature type="non-terminal residue" evidence="17">
    <location>
        <position position="1"/>
    </location>
</feature>
<evidence type="ECO:0000256" key="9">
    <source>
        <dbReference type="ARBA" id="ARBA00023121"/>
    </source>
</evidence>
<dbReference type="Gene3D" id="1.10.287.2720">
    <property type="match status" value="1"/>
</dbReference>
<evidence type="ECO:0000256" key="14">
    <source>
        <dbReference type="SAM" id="MobiDB-lite"/>
    </source>
</evidence>
<dbReference type="GO" id="GO:0032541">
    <property type="term" value="C:cortical endoplasmic reticulum"/>
    <property type="evidence" value="ECO:0007669"/>
    <property type="project" value="TreeGrafter"/>
</dbReference>
<comment type="subcellular location">
    <subcellularLocation>
        <location evidence="1">Endoplasmic reticulum membrane</location>
        <topology evidence="1">Single-pass membrane protein</topology>
    </subcellularLocation>
</comment>
<dbReference type="SMART" id="SM00233">
    <property type="entry name" value="PH"/>
    <property type="match status" value="1"/>
</dbReference>
<evidence type="ECO:0000259" key="16">
    <source>
        <dbReference type="PROSITE" id="PS50003"/>
    </source>
</evidence>
<evidence type="ECO:0000256" key="7">
    <source>
        <dbReference type="ARBA" id="ARBA00022989"/>
    </source>
</evidence>
<dbReference type="InterPro" id="IPR011993">
    <property type="entry name" value="PH-like_dom_sf"/>
</dbReference>
<dbReference type="Gene3D" id="3.30.70.3490">
    <property type="match status" value="1"/>
</dbReference>
<keyword evidence="9" id="KW-0446">Lipid-binding</keyword>
<dbReference type="PROSITE" id="PS01013">
    <property type="entry name" value="OSBP"/>
    <property type="match status" value="1"/>
</dbReference>
<evidence type="ECO:0000256" key="13">
    <source>
        <dbReference type="SAM" id="Coils"/>
    </source>
</evidence>
<keyword evidence="7 15" id="KW-1133">Transmembrane helix</keyword>
<evidence type="ECO:0000256" key="6">
    <source>
        <dbReference type="ARBA" id="ARBA00022824"/>
    </source>
</evidence>
<dbReference type="PROSITE" id="PS50003">
    <property type="entry name" value="PH_DOMAIN"/>
    <property type="match status" value="1"/>
</dbReference>
<dbReference type="EMBL" id="MUJZ01067168">
    <property type="protein sequence ID" value="OTF70137.1"/>
    <property type="molecule type" value="Genomic_DNA"/>
</dbReference>
<evidence type="ECO:0000256" key="3">
    <source>
        <dbReference type="ARBA" id="ARBA00022448"/>
    </source>
</evidence>
<comment type="similarity">
    <text evidence="2 11">Belongs to the OSBP family.</text>
</comment>
<accession>A0A1Y3AQ50</accession>
<dbReference type="FunFam" id="2.40.160.120:FF:000020">
    <property type="entry name" value="Oxysterol-binding protein"/>
    <property type="match status" value="1"/>
</dbReference>
<evidence type="ECO:0000256" key="2">
    <source>
        <dbReference type="ARBA" id="ARBA00008842"/>
    </source>
</evidence>
<evidence type="ECO:0000256" key="4">
    <source>
        <dbReference type="ARBA" id="ARBA00022553"/>
    </source>
</evidence>
<keyword evidence="10 15" id="KW-0472">Membrane</keyword>
<dbReference type="InterPro" id="IPR000648">
    <property type="entry name" value="Oxysterol-bd"/>
</dbReference>
<keyword evidence="13" id="KW-0175">Coiled coil</keyword>
<evidence type="ECO:0000256" key="12">
    <source>
        <dbReference type="RuleBase" id="RU003845"/>
    </source>
</evidence>
<dbReference type="OrthoDB" id="10053431at2759"/>
<dbReference type="InterPro" id="IPR018494">
    <property type="entry name" value="Oxysterol-bd_CS"/>
</dbReference>
<dbReference type="Pfam" id="PF01237">
    <property type="entry name" value="Oxysterol_BP"/>
    <property type="match status" value="1"/>
</dbReference>
<evidence type="ECO:0000256" key="1">
    <source>
        <dbReference type="ARBA" id="ARBA00004389"/>
    </source>
</evidence>
<organism evidence="17 18">
    <name type="scientific">Euroglyphus maynei</name>
    <name type="common">Mayne's house dust mite</name>
    <dbReference type="NCBI Taxonomy" id="6958"/>
    <lineage>
        <taxon>Eukaryota</taxon>
        <taxon>Metazoa</taxon>
        <taxon>Ecdysozoa</taxon>
        <taxon>Arthropoda</taxon>
        <taxon>Chelicerata</taxon>
        <taxon>Arachnida</taxon>
        <taxon>Acari</taxon>
        <taxon>Acariformes</taxon>
        <taxon>Sarcoptiformes</taxon>
        <taxon>Astigmata</taxon>
        <taxon>Psoroptidia</taxon>
        <taxon>Analgoidea</taxon>
        <taxon>Pyroglyphidae</taxon>
        <taxon>Pyroglyphinae</taxon>
        <taxon>Euroglyphus</taxon>
    </lineage>
</organism>
<dbReference type="PANTHER" id="PTHR10972">
    <property type="entry name" value="OXYSTEROL-BINDING PROTEIN-RELATED"/>
    <property type="match status" value="1"/>
</dbReference>
<dbReference type="FunFam" id="2.30.29.30:FF:000030">
    <property type="entry name" value="Oxysterol-binding protein"/>
    <property type="match status" value="1"/>
</dbReference>
<feature type="domain" description="PH" evidence="16">
    <location>
        <begin position="46"/>
        <end position="166"/>
    </location>
</feature>
<keyword evidence="6" id="KW-0256">Endoplasmic reticulum</keyword>
<keyword evidence="18" id="KW-1185">Reference proteome</keyword>
<dbReference type="InterPro" id="IPR037239">
    <property type="entry name" value="OSBP_sf"/>
</dbReference>
<feature type="region of interest" description="Disordered" evidence="14">
    <location>
        <begin position="178"/>
        <end position="207"/>
    </location>
</feature>
<dbReference type="GO" id="GO:0005789">
    <property type="term" value="C:endoplasmic reticulum membrane"/>
    <property type="evidence" value="ECO:0007669"/>
    <property type="project" value="UniProtKB-SubCell"/>
</dbReference>
<gene>
    <name evidence="17" type="ORF">BLA29_001740</name>
</gene>
<dbReference type="SUPFAM" id="SSF50729">
    <property type="entry name" value="PH domain-like"/>
    <property type="match status" value="1"/>
</dbReference>
<reference evidence="17 18" key="1">
    <citation type="submission" date="2017-03" db="EMBL/GenBank/DDBJ databases">
        <title>Genome Survey of Euroglyphus maynei.</title>
        <authorList>
            <person name="Arlian L.G."/>
            <person name="Morgan M.S."/>
            <person name="Rider S.D."/>
        </authorList>
    </citation>
    <scope>NUCLEOTIDE SEQUENCE [LARGE SCALE GENOMIC DNA]</scope>
    <source>
        <strain evidence="17">Arlian Lab</strain>
        <tissue evidence="17">Whole body</tissue>
    </source>
</reference>
<feature type="coiled-coil region" evidence="13">
    <location>
        <begin position="16"/>
        <end position="43"/>
    </location>
</feature>
<keyword evidence="3 12" id="KW-0813">Transport</keyword>
<dbReference type="Gene3D" id="2.30.29.30">
    <property type="entry name" value="Pleckstrin-homology domain (PH domain)/Phosphotyrosine-binding domain (PTB)"/>
    <property type="match status" value="1"/>
</dbReference>
<evidence type="ECO:0000256" key="15">
    <source>
        <dbReference type="SAM" id="Phobius"/>
    </source>
</evidence>
<proteinExistence type="inferred from homology"/>
<evidence type="ECO:0000256" key="10">
    <source>
        <dbReference type="ARBA" id="ARBA00023136"/>
    </source>
</evidence>
<dbReference type="FunFam" id="1.10.287.2720:FF:000002">
    <property type="entry name" value="Oxysterol-binding protein"/>
    <property type="match status" value="1"/>
</dbReference>
<keyword evidence="5 15" id="KW-0812">Transmembrane</keyword>
<feature type="compositionally biased region" description="Low complexity" evidence="14">
    <location>
        <begin position="180"/>
        <end position="194"/>
    </location>
</feature>
<dbReference type="Proteomes" id="UP000194236">
    <property type="component" value="Unassembled WGS sequence"/>
</dbReference>
<protein>
    <recommendedName>
        <fullName evidence="12">Oxysterol-binding protein</fullName>
    </recommendedName>
</protein>
<evidence type="ECO:0000256" key="5">
    <source>
        <dbReference type="ARBA" id="ARBA00022692"/>
    </source>
</evidence>
<dbReference type="SUPFAM" id="SSF144000">
    <property type="entry name" value="Oxysterol-binding protein-like"/>
    <property type="match status" value="1"/>
</dbReference>
<feature type="transmembrane region" description="Helical" evidence="15">
    <location>
        <begin position="877"/>
        <end position="894"/>
    </location>
</feature>
<comment type="caution">
    <text evidence="17">The sequence shown here is derived from an EMBL/GenBank/DDBJ whole genome shotgun (WGS) entry which is preliminary data.</text>
</comment>
<dbReference type="Pfam" id="PF00169">
    <property type="entry name" value="PH"/>
    <property type="match status" value="1"/>
</dbReference>
<name>A0A1Y3AQ50_EURMA</name>
<dbReference type="PANTHER" id="PTHR10972:SF102">
    <property type="entry name" value="OXYSTEROL-BINDING PROTEIN"/>
    <property type="match status" value="1"/>
</dbReference>
<dbReference type="GO" id="GO:0006869">
    <property type="term" value="P:lipid transport"/>
    <property type="evidence" value="ECO:0007669"/>
    <property type="project" value="UniProtKB-KW"/>
</dbReference>
<dbReference type="GO" id="GO:0005829">
    <property type="term" value="C:cytosol"/>
    <property type="evidence" value="ECO:0007669"/>
    <property type="project" value="TreeGrafter"/>
</dbReference>
<evidence type="ECO:0000256" key="11">
    <source>
        <dbReference type="RuleBase" id="RU003844"/>
    </source>
</evidence>
<evidence type="ECO:0000313" key="17">
    <source>
        <dbReference type="EMBL" id="OTF70137.1"/>
    </source>
</evidence>
<dbReference type="InterPro" id="IPR001849">
    <property type="entry name" value="PH_domain"/>
</dbReference>